<dbReference type="PANTHER" id="PTHR37539:SF1">
    <property type="entry name" value="ER-BOUND OXYGENASE MPAB_MPAB'_RUBBER OXYGENASE CATALYTIC DOMAIN-CONTAINING PROTEIN"/>
    <property type="match status" value="1"/>
</dbReference>
<dbReference type="Proteomes" id="UP000235116">
    <property type="component" value="Chromosome"/>
</dbReference>
<evidence type="ECO:0000313" key="2">
    <source>
        <dbReference type="EMBL" id="AUM12341.1"/>
    </source>
</evidence>
<dbReference type="GO" id="GO:0016491">
    <property type="term" value="F:oxidoreductase activity"/>
    <property type="evidence" value="ECO:0007669"/>
    <property type="project" value="InterPro"/>
</dbReference>
<protein>
    <recommendedName>
        <fullName evidence="1">ER-bound oxygenase mpaB/mpaB'/Rubber oxygenase catalytic domain-containing protein</fullName>
    </recommendedName>
</protein>
<dbReference type="InterPro" id="IPR018713">
    <property type="entry name" value="MPAB/Lcp_cat_dom"/>
</dbReference>
<dbReference type="AlphaFoldDB" id="A0A2K9LJJ7"/>
<dbReference type="InterPro" id="IPR037473">
    <property type="entry name" value="Lcp-like"/>
</dbReference>
<sequence>MNLPLRGNSMNMSVSHHIRHLTRVGDPNRPALKSMRRVFRLLYGSDPHPTPGQMADIKRHMLMGDRLADAVVEMYKDLPVGQGRKLVDQALEHGIDSIDNPPQALIALFEQVDDEPIWLDHDKLRLACDVSRRVGPSGELVLRNLALMGGYLGAAAAKPLVFTGQLDRMTPRRLVETGKFWMDVTTVGGLGRKQEGFKSAVRVRIMHAQVRKMLLDSGKWNMEWGHPLNQWDSMATILEFSSIFLTGLRSIGFIFSKKEREAVIHLWRYIGFLMGVEERILPASEADSMRALYQVVATICDPDEDTKVLGLSLANAPTNIDGDRWWEKQLGQLERTLRVGYTRFILGDKAGDELGLPKTAAKYFWPAQAPLRFGSELVRLSVPGATQLLVKFNERVARQQFPQKVKQTQADTTFTPVSALAR</sequence>
<name>A0A2K9LJJ7_9GAMM</name>
<feature type="domain" description="ER-bound oxygenase mpaB/mpaB'/Rubber oxygenase catalytic" evidence="1">
    <location>
        <begin position="146"/>
        <end position="363"/>
    </location>
</feature>
<gene>
    <name evidence="2" type="ORF">Kalk_07900</name>
</gene>
<keyword evidence="3" id="KW-1185">Reference proteome</keyword>
<evidence type="ECO:0000313" key="3">
    <source>
        <dbReference type="Proteomes" id="UP000235116"/>
    </source>
</evidence>
<dbReference type="EMBL" id="CP022684">
    <property type="protein sequence ID" value="AUM12341.1"/>
    <property type="molecule type" value="Genomic_DNA"/>
</dbReference>
<accession>A0A2K9LJJ7</accession>
<reference evidence="3" key="1">
    <citation type="submission" date="2017-08" db="EMBL/GenBank/DDBJ databases">
        <title>Direct submision.</title>
        <authorList>
            <person name="Kim S.-J."/>
            <person name="Rhee S.-K."/>
        </authorList>
    </citation>
    <scope>NUCLEOTIDE SEQUENCE [LARGE SCALE GENOMIC DNA]</scope>
    <source>
        <strain evidence="3">GI5</strain>
    </source>
</reference>
<organism evidence="2 3">
    <name type="scientific">Ketobacter alkanivorans</name>
    <dbReference type="NCBI Taxonomy" id="1917421"/>
    <lineage>
        <taxon>Bacteria</taxon>
        <taxon>Pseudomonadati</taxon>
        <taxon>Pseudomonadota</taxon>
        <taxon>Gammaproteobacteria</taxon>
        <taxon>Pseudomonadales</taxon>
        <taxon>Ketobacteraceae</taxon>
        <taxon>Ketobacter</taxon>
    </lineage>
</organism>
<dbReference type="KEGG" id="kak:Kalk_07900"/>
<dbReference type="Pfam" id="PF09995">
    <property type="entry name" value="MPAB_Lcp_cat"/>
    <property type="match status" value="1"/>
</dbReference>
<proteinExistence type="predicted"/>
<evidence type="ECO:0000259" key="1">
    <source>
        <dbReference type="Pfam" id="PF09995"/>
    </source>
</evidence>
<dbReference type="PANTHER" id="PTHR37539">
    <property type="entry name" value="SECRETED PROTEIN-RELATED"/>
    <property type="match status" value="1"/>
</dbReference>